<proteinExistence type="inferred from homology"/>
<dbReference type="PIRSF" id="PIRSF036361">
    <property type="entry name" value="YunD"/>
    <property type="match status" value="1"/>
</dbReference>
<organism evidence="5 6">
    <name type="scientific">Evansella cellulosilytica (strain ATCC 21833 / DSM 2522 / FERM P-1141 / JCM 9156 / N-4)</name>
    <name type="common">Bacillus cellulosilyticus</name>
    <dbReference type="NCBI Taxonomy" id="649639"/>
    <lineage>
        <taxon>Bacteria</taxon>
        <taxon>Bacillati</taxon>
        <taxon>Bacillota</taxon>
        <taxon>Bacilli</taxon>
        <taxon>Bacillales</taxon>
        <taxon>Bacillaceae</taxon>
        <taxon>Evansella</taxon>
    </lineage>
</organism>
<dbReference type="GO" id="GO:0008253">
    <property type="term" value="F:5'-nucleotidase activity"/>
    <property type="evidence" value="ECO:0007669"/>
    <property type="project" value="TreeGrafter"/>
</dbReference>
<dbReference type="AlphaFoldDB" id="E6U2F8"/>
<dbReference type="Pfam" id="PF02872">
    <property type="entry name" value="5_nucleotid_C"/>
    <property type="match status" value="1"/>
</dbReference>
<keyword evidence="1" id="KW-0732">Signal</keyword>
<reference evidence="5" key="1">
    <citation type="submission" date="2010-12" db="EMBL/GenBank/DDBJ databases">
        <title>Complete sequence of Bacillus cellulosilyticus DSM 2522.</title>
        <authorList>
            <consortium name="US DOE Joint Genome Institute"/>
            <person name="Lucas S."/>
            <person name="Copeland A."/>
            <person name="Lapidus A."/>
            <person name="Cheng J.-F."/>
            <person name="Bruce D."/>
            <person name="Goodwin L."/>
            <person name="Pitluck S."/>
            <person name="Chertkov O."/>
            <person name="Detter J.C."/>
            <person name="Han C."/>
            <person name="Tapia R."/>
            <person name="Land M."/>
            <person name="Hauser L."/>
            <person name="Jeffries C."/>
            <person name="Kyrpides N."/>
            <person name="Ivanova N."/>
            <person name="Mikhailova N."/>
            <person name="Brumm P."/>
            <person name="Mead D."/>
            <person name="Woyke T."/>
        </authorList>
    </citation>
    <scope>NUCLEOTIDE SEQUENCE [LARGE SCALE GENOMIC DNA]</scope>
    <source>
        <strain evidence="5">DSM 2522</strain>
    </source>
</reference>
<dbReference type="Gene3D" id="3.60.21.10">
    <property type="match status" value="1"/>
</dbReference>
<dbReference type="InterPro" id="IPR029052">
    <property type="entry name" value="Metallo-depent_PP-like"/>
</dbReference>
<dbReference type="InterPro" id="IPR006179">
    <property type="entry name" value="5_nucleotidase/apyrase"/>
</dbReference>
<dbReference type="Proteomes" id="UP000001401">
    <property type="component" value="Chromosome"/>
</dbReference>
<evidence type="ECO:0000256" key="2">
    <source>
        <dbReference type="RuleBase" id="RU362119"/>
    </source>
</evidence>
<dbReference type="GO" id="GO:0000166">
    <property type="term" value="F:nucleotide binding"/>
    <property type="evidence" value="ECO:0007669"/>
    <property type="project" value="UniProtKB-KW"/>
</dbReference>
<dbReference type="PROSITE" id="PS00785">
    <property type="entry name" value="5_NUCLEOTIDASE_1"/>
    <property type="match status" value="1"/>
</dbReference>
<dbReference type="InterPro" id="IPR008334">
    <property type="entry name" value="5'-Nucleotdase_C"/>
</dbReference>
<dbReference type="HOGENOM" id="CLU_005854_8_1_9"/>
<dbReference type="Pfam" id="PF00149">
    <property type="entry name" value="Metallophos"/>
    <property type="match status" value="1"/>
</dbReference>
<dbReference type="SUPFAM" id="SSF56300">
    <property type="entry name" value="Metallo-dependent phosphatases"/>
    <property type="match status" value="1"/>
</dbReference>
<protein>
    <submittedName>
        <fullName evidence="5">Metallophosphoesterase</fullName>
    </submittedName>
</protein>
<dbReference type="GO" id="GO:0008768">
    <property type="term" value="F:UDP-sugar diphosphatase activity"/>
    <property type="evidence" value="ECO:0007669"/>
    <property type="project" value="TreeGrafter"/>
</dbReference>
<dbReference type="KEGG" id="bco:Bcell_3429"/>
<gene>
    <name evidence="5" type="ordered locus">Bcell_3429</name>
</gene>
<dbReference type="Gene3D" id="3.90.780.10">
    <property type="entry name" value="5'-Nucleotidase, C-terminal domain"/>
    <property type="match status" value="1"/>
</dbReference>
<evidence type="ECO:0000259" key="4">
    <source>
        <dbReference type="Pfam" id="PF02872"/>
    </source>
</evidence>
<dbReference type="CDD" id="cd00845">
    <property type="entry name" value="MPP_UshA_N_like"/>
    <property type="match status" value="1"/>
</dbReference>
<dbReference type="PRINTS" id="PR01607">
    <property type="entry name" value="APYRASEFAMLY"/>
</dbReference>
<evidence type="ECO:0000313" key="6">
    <source>
        <dbReference type="Proteomes" id="UP000001401"/>
    </source>
</evidence>
<dbReference type="InterPro" id="IPR004843">
    <property type="entry name" value="Calcineurin-like_PHP"/>
</dbReference>
<dbReference type="GO" id="GO:0009166">
    <property type="term" value="P:nucleotide catabolic process"/>
    <property type="evidence" value="ECO:0007669"/>
    <property type="project" value="InterPro"/>
</dbReference>
<keyword evidence="6" id="KW-1185">Reference proteome</keyword>
<dbReference type="OrthoDB" id="9793179at2"/>
<dbReference type="RefSeq" id="WP_013490002.1">
    <property type="nucleotide sequence ID" value="NC_014829.1"/>
</dbReference>
<feature type="domain" description="5'-Nucleotidase C-terminal" evidence="4">
    <location>
        <begin position="287"/>
        <end position="425"/>
    </location>
</feature>
<feature type="domain" description="Calcineurin-like phosphoesterase" evidence="3">
    <location>
        <begin position="6"/>
        <end position="206"/>
    </location>
</feature>
<keyword evidence="2" id="KW-0378">Hydrolase</keyword>
<accession>E6U2F8</accession>
<dbReference type="STRING" id="649639.Bcell_3429"/>
<name>E6U2F8_EVAC2</name>
<dbReference type="GO" id="GO:0030288">
    <property type="term" value="C:outer membrane-bounded periplasmic space"/>
    <property type="evidence" value="ECO:0007669"/>
    <property type="project" value="TreeGrafter"/>
</dbReference>
<dbReference type="eggNOG" id="COG0737">
    <property type="taxonomic scope" value="Bacteria"/>
</dbReference>
<dbReference type="InterPro" id="IPR006146">
    <property type="entry name" value="5'-Nucleotdase_CS"/>
</dbReference>
<dbReference type="PANTHER" id="PTHR11575:SF23">
    <property type="entry name" value="5-NUCLEOTIDASE FAMILY PROTEIN"/>
    <property type="match status" value="1"/>
</dbReference>
<keyword evidence="2" id="KW-0547">Nucleotide-binding</keyword>
<evidence type="ECO:0000256" key="1">
    <source>
        <dbReference type="ARBA" id="ARBA00022729"/>
    </source>
</evidence>
<dbReference type="InterPro" id="IPR011240">
    <property type="entry name" value="Pesterase_YunD"/>
</dbReference>
<dbReference type="EMBL" id="CP002394">
    <property type="protein sequence ID" value="ADU31671.1"/>
    <property type="molecule type" value="Genomic_DNA"/>
</dbReference>
<evidence type="ECO:0000259" key="3">
    <source>
        <dbReference type="Pfam" id="PF00149"/>
    </source>
</evidence>
<comment type="similarity">
    <text evidence="2">Belongs to the 5'-nucleotidase family.</text>
</comment>
<evidence type="ECO:0000313" key="5">
    <source>
        <dbReference type="EMBL" id="ADU31671.1"/>
    </source>
</evidence>
<dbReference type="GO" id="GO:0046872">
    <property type="term" value="F:metal ion binding"/>
    <property type="evidence" value="ECO:0007669"/>
    <property type="project" value="InterPro"/>
</dbReference>
<dbReference type="SUPFAM" id="SSF55816">
    <property type="entry name" value="5'-nucleotidase (syn. UDP-sugar hydrolase), C-terminal domain"/>
    <property type="match status" value="1"/>
</dbReference>
<dbReference type="InterPro" id="IPR036907">
    <property type="entry name" value="5'-Nucleotdase_C_sf"/>
</dbReference>
<sequence length="458" mass="52235">MKVKKLRILHTNDLHSQLENWSAVVALIKERRNEAEANGEEVLLFDVGDHIDRVHPISEGLKGKGNVTLLNKLHYDAVTIGNNEGITFSKEDLNRLYEEANFPVLICNLFDETNERPSWAKPYKIIETKNKLKVGVIGATIPFSLFYQTLGWKIADPFTCLEPLIKKIRPEVDYLICLSHLGLHQDEQLAVKYPQFDFIIGAHTHHVLESGKMINGTWINQSGRSGKYIGEIKLTHRNKEADPIVDVHSIKVNTNNKDQFTEDLLTTLEIDSHKQLNQTVARLDEPQEVNWYKETPIIRLLARGLREWCDADISMVNAGVLLDGLKEGEVTIKDIHRICPHPINPASVTITGQGLLEITRMARSQEMIELKLKGFGFRGKVLGEMIFDGLTLPHDGFIHENNVFIHGELIEGDKVYKLATLDMFTLGKLYPEISGCKDKTYYMPEFLRDILIWKLKNR</sequence>
<dbReference type="PANTHER" id="PTHR11575">
    <property type="entry name" value="5'-NUCLEOTIDASE-RELATED"/>
    <property type="match status" value="1"/>
</dbReference>